<evidence type="ECO:0000313" key="2">
    <source>
        <dbReference type="EMBL" id="MFB9626972.1"/>
    </source>
</evidence>
<dbReference type="Gene3D" id="3.40.630.30">
    <property type="match status" value="1"/>
</dbReference>
<gene>
    <name evidence="2" type="ORF">ACFFSA_28135</name>
</gene>
<dbReference type="EMBL" id="JBHMBW010000026">
    <property type="protein sequence ID" value="MFB9626972.1"/>
    <property type="molecule type" value="Genomic_DNA"/>
</dbReference>
<protein>
    <submittedName>
        <fullName evidence="2">GNAT family N-acetyltransferase</fullName>
        <ecNumber evidence="2">2.3.-.-</ecNumber>
    </submittedName>
</protein>
<evidence type="ECO:0000313" key="3">
    <source>
        <dbReference type="Proteomes" id="UP001589532"/>
    </source>
</evidence>
<dbReference type="Pfam" id="PF13302">
    <property type="entry name" value="Acetyltransf_3"/>
    <property type="match status" value="1"/>
</dbReference>
<keyword evidence="2" id="KW-0012">Acyltransferase</keyword>
<proteinExistence type="predicted"/>
<dbReference type="EC" id="2.3.-.-" evidence="2"/>
<name>A0ABV5S5L3_9ACTN</name>
<dbReference type="InterPro" id="IPR051531">
    <property type="entry name" value="N-acetyltransferase"/>
</dbReference>
<evidence type="ECO:0000259" key="1">
    <source>
        <dbReference type="PROSITE" id="PS51186"/>
    </source>
</evidence>
<keyword evidence="3" id="KW-1185">Reference proteome</keyword>
<dbReference type="PANTHER" id="PTHR43792:SF1">
    <property type="entry name" value="N-ACETYLTRANSFERASE DOMAIN-CONTAINING PROTEIN"/>
    <property type="match status" value="1"/>
</dbReference>
<dbReference type="GO" id="GO:0016746">
    <property type="term" value="F:acyltransferase activity"/>
    <property type="evidence" value="ECO:0007669"/>
    <property type="project" value="UniProtKB-KW"/>
</dbReference>
<reference evidence="2 3" key="1">
    <citation type="submission" date="2024-09" db="EMBL/GenBank/DDBJ databases">
        <authorList>
            <person name="Sun Q."/>
            <person name="Mori K."/>
        </authorList>
    </citation>
    <scope>NUCLEOTIDE SEQUENCE [LARGE SCALE GENOMIC DNA]</scope>
    <source>
        <strain evidence="2 3">JCM 3143</strain>
    </source>
</reference>
<dbReference type="InterPro" id="IPR000182">
    <property type="entry name" value="GNAT_dom"/>
</dbReference>
<dbReference type="RefSeq" id="WP_344997800.1">
    <property type="nucleotide sequence ID" value="NZ_BAAAXV010000009.1"/>
</dbReference>
<dbReference type="CDD" id="cd04301">
    <property type="entry name" value="NAT_SF"/>
    <property type="match status" value="1"/>
</dbReference>
<feature type="domain" description="N-acetyltransferase" evidence="1">
    <location>
        <begin position="15"/>
        <end position="163"/>
    </location>
</feature>
<dbReference type="InterPro" id="IPR016181">
    <property type="entry name" value="Acyl_CoA_acyltransferase"/>
</dbReference>
<dbReference type="PANTHER" id="PTHR43792">
    <property type="entry name" value="GNAT FAMILY, PUTATIVE (AFU_ORTHOLOGUE AFUA_3G00765)-RELATED-RELATED"/>
    <property type="match status" value="1"/>
</dbReference>
<keyword evidence="2" id="KW-0808">Transferase</keyword>
<dbReference type="SUPFAM" id="SSF55729">
    <property type="entry name" value="Acyl-CoA N-acyltransferases (Nat)"/>
    <property type="match status" value="1"/>
</dbReference>
<sequence>MEEWLDPAGISTKRLWVRATTRDDLPALERTWLDPEIRRYLGGPVSAETLERRRQMQPGRGTFTVTLNEDAIVGFCFYWRTEQDDLELSYSFMPEHWGHGYAREACAAVLEWGFANIPGTERIVAITQAANLRSVRLLESLDMVKVDEFIRFDAPQVMYAAYR</sequence>
<dbReference type="Proteomes" id="UP001589532">
    <property type="component" value="Unassembled WGS sequence"/>
</dbReference>
<dbReference type="PROSITE" id="PS51186">
    <property type="entry name" value="GNAT"/>
    <property type="match status" value="1"/>
</dbReference>
<accession>A0ABV5S5L3</accession>
<comment type="caution">
    <text evidence="2">The sequence shown here is derived from an EMBL/GenBank/DDBJ whole genome shotgun (WGS) entry which is preliminary data.</text>
</comment>
<organism evidence="2 3">
    <name type="scientific">Nonomuraea helvata</name>
    <dbReference type="NCBI Taxonomy" id="37484"/>
    <lineage>
        <taxon>Bacteria</taxon>
        <taxon>Bacillati</taxon>
        <taxon>Actinomycetota</taxon>
        <taxon>Actinomycetes</taxon>
        <taxon>Streptosporangiales</taxon>
        <taxon>Streptosporangiaceae</taxon>
        <taxon>Nonomuraea</taxon>
    </lineage>
</organism>